<protein>
    <recommendedName>
        <fullName evidence="3">inorganic diphosphatase</fullName>
        <ecNumber evidence="3">3.6.1.1</ecNumber>
    </recommendedName>
</protein>
<dbReference type="GO" id="GO:0006796">
    <property type="term" value="P:phosphate-containing compound metabolic process"/>
    <property type="evidence" value="ECO:0007669"/>
    <property type="project" value="InterPro"/>
</dbReference>
<dbReference type="AlphaFoldDB" id="A0A4D9D268"/>
<dbReference type="PROSITE" id="PS00387">
    <property type="entry name" value="PPASE"/>
    <property type="match status" value="1"/>
</dbReference>
<accession>A0A4D9D268</accession>
<evidence type="ECO:0000256" key="3">
    <source>
        <dbReference type="ARBA" id="ARBA00012146"/>
    </source>
</evidence>
<reference evidence="8 9" key="1">
    <citation type="submission" date="2019-01" db="EMBL/GenBank/DDBJ databases">
        <title>Nuclear Genome Assembly of the Microalgal Biofuel strain Nannochloropsis salina CCMP1776.</title>
        <authorList>
            <person name="Hovde B."/>
        </authorList>
    </citation>
    <scope>NUCLEOTIDE SEQUENCE [LARGE SCALE GENOMIC DNA]</scope>
    <source>
        <strain evidence="8 9">CCMP1776</strain>
    </source>
</reference>
<evidence type="ECO:0000256" key="7">
    <source>
        <dbReference type="SAM" id="SignalP"/>
    </source>
</evidence>
<dbReference type="GO" id="GO:0005737">
    <property type="term" value="C:cytoplasm"/>
    <property type="evidence" value="ECO:0007669"/>
    <property type="project" value="InterPro"/>
</dbReference>
<feature type="signal peptide" evidence="7">
    <location>
        <begin position="1"/>
        <end position="22"/>
    </location>
</feature>
<evidence type="ECO:0000313" key="9">
    <source>
        <dbReference type="Proteomes" id="UP000355283"/>
    </source>
</evidence>
<keyword evidence="4" id="KW-0479">Metal-binding</keyword>
<gene>
    <name evidence="8" type="ORF">NSK_003508</name>
</gene>
<dbReference type="SUPFAM" id="SSF50324">
    <property type="entry name" value="Inorganic pyrophosphatase"/>
    <property type="match status" value="1"/>
</dbReference>
<keyword evidence="6" id="KW-0460">Magnesium</keyword>
<feature type="chain" id="PRO_5020023449" description="inorganic diphosphatase" evidence="7">
    <location>
        <begin position="23"/>
        <end position="286"/>
    </location>
</feature>
<dbReference type="OrthoDB" id="1608002at2759"/>
<comment type="similarity">
    <text evidence="2">Belongs to the PPase family.</text>
</comment>
<evidence type="ECO:0000256" key="4">
    <source>
        <dbReference type="ARBA" id="ARBA00022723"/>
    </source>
</evidence>
<dbReference type="Pfam" id="PF00719">
    <property type="entry name" value="Pyrophosphatase"/>
    <property type="match status" value="1"/>
</dbReference>
<dbReference type="InterPro" id="IPR008162">
    <property type="entry name" value="Pyrophosphatase"/>
</dbReference>
<dbReference type="EC" id="3.6.1.1" evidence="3"/>
<dbReference type="FunFam" id="3.90.80.10:FF:000007">
    <property type="entry name" value="Inorganic pyrophosphatase, mitochondrial"/>
    <property type="match status" value="1"/>
</dbReference>
<dbReference type="GO" id="GO:0000287">
    <property type="term" value="F:magnesium ion binding"/>
    <property type="evidence" value="ECO:0007669"/>
    <property type="project" value="InterPro"/>
</dbReference>
<dbReference type="PANTHER" id="PTHR10286">
    <property type="entry name" value="INORGANIC PYROPHOSPHATASE"/>
    <property type="match status" value="1"/>
</dbReference>
<dbReference type="EMBL" id="SDOX01000016">
    <property type="protein sequence ID" value="TFJ85084.1"/>
    <property type="molecule type" value="Genomic_DNA"/>
</dbReference>
<organism evidence="8 9">
    <name type="scientific">Nannochloropsis salina CCMP1776</name>
    <dbReference type="NCBI Taxonomy" id="1027361"/>
    <lineage>
        <taxon>Eukaryota</taxon>
        <taxon>Sar</taxon>
        <taxon>Stramenopiles</taxon>
        <taxon>Ochrophyta</taxon>
        <taxon>Eustigmatophyceae</taxon>
        <taxon>Eustigmatales</taxon>
        <taxon>Monodopsidaceae</taxon>
        <taxon>Microchloropsis</taxon>
        <taxon>Microchloropsis salina</taxon>
    </lineage>
</organism>
<dbReference type="Gene3D" id="3.90.80.10">
    <property type="entry name" value="Inorganic pyrophosphatase"/>
    <property type="match status" value="1"/>
</dbReference>
<dbReference type="InterPro" id="IPR036649">
    <property type="entry name" value="Pyrophosphatase_sf"/>
</dbReference>
<evidence type="ECO:0000256" key="2">
    <source>
        <dbReference type="ARBA" id="ARBA00006220"/>
    </source>
</evidence>
<keyword evidence="5" id="KW-0378">Hydrolase</keyword>
<evidence type="ECO:0000313" key="8">
    <source>
        <dbReference type="EMBL" id="TFJ85084.1"/>
    </source>
</evidence>
<dbReference type="CDD" id="cd00412">
    <property type="entry name" value="pyrophosphatase"/>
    <property type="match status" value="1"/>
</dbReference>
<keyword evidence="7" id="KW-0732">Signal</keyword>
<sequence length="286" mass="31558">MMFQRGILVVMASTLLLQSSLGFLRPSTALPAVRAGTASLRLSNSRRFLAMVGTETKGAADTEEFRIFFKKDGNTISPWHDIPLKADAQTFNFITEIPKFTKAKMEVATKEELNPISQDMKKGKLRFYHGPIFWNYGLLPQTWEDPNHTHPELKVQGDNDPVDVVEIGSTVLSMGAVTPVKPLGVLAMIDDGELDWKIIAIAASDPMAGELNDIADVEAKLPGVVSGIREWFRWYKTPDGKPVNEFGFGEKALAKAEALKVIDETHGAWKSLMSGQTDAGKLWKKA</sequence>
<dbReference type="Proteomes" id="UP000355283">
    <property type="component" value="Unassembled WGS sequence"/>
</dbReference>
<dbReference type="GO" id="GO:0004427">
    <property type="term" value="F:inorganic diphosphate phosphatase activity"/>
    <property type="evidence" value="ECO:0007669"/>
    <property type="project" value="UniProtKB-EC"/>
</dbReference>
<evidence type="ECO:0000256" key="1">
    <source>
        <dbReference type="ARBA" id="ARBA00001946"/>
    </source>
</evidence>
<evidence type="ECO:0000256" key="5">
    <source>
        <dbReference type="ARBA" id="ARBA00022801"/>
    </source>
</evidence>
<comment type="caution">
    <text evidence="8">The sequence shown here is derived from an EMBL/GenBank/DDBJ whole genome shotgun (WGS) entry which is preliminary data.</text>
</comment>
<comment type="cofactor">
    <cofactor evidence="1">
        <name>Mg(2+)</name>
        <dbReference type="ChEBI" id="CHEBI:18420"/>
    </cofactor>
</comment>
<keyword evidence="9" id="KW-1185">Reference proteome</keyword>
<evidence type="ECO:0000256" key="6">
    <source>
        <dbReference type="ARBA" id="ARBA00022842"/>
    </source>
</evidence>
<proteinExistence type="inferred from homology"/>
<name>A0A4D9D268_9STRA</name>